<feature type="binding site" evidence="7">
    <location>
        <position position="82"/>
    </location>
    <ligand>
        <name>UDP-N-acetyl-alpha-D-muramoyl-L-alanyl-D-glutamate</name>
        <dbReference type="ChEBI" id="CHEBI:83900"/>
    </ligand>
</feature>
<dbReference type="InterPro" id="IPR004101">
    <property type="entry name" value="Mur_ligase_C"/>
</dbReference>
<dbReference type="InterPro" id="IPR005761">
    <property type="entry name" value="UDP-N-AcMur-Glu-dNH2Pim_ligase"/>
</dbReference>
<comment type="similarity">
    <text evidence="1 7">Belongs to the MurCDEF family. MurE subfamily.</text>
</comment>
<dbReference type="GO" id="GO:0000287">
    <property type="term" value="F:magnesium ion binding"/>
    <property type="evidence" value="ECO:0007669"/>
    <property type="project" value="UniProtKB-UniRule"/>
</dbReference>
<keyword evidence="5 7" id="KW-0131">Cell cycle</keyword>
<dbReference type="GO" id="GO:0005524">
    <property type="term" value="F:ATP binding"/>
    <property type="evidence" value="ECO:0007669"/>
    <property type="project" value="UniProtKB-UniRule"/>
</dbReference>
<feature type="compositionally biased region" description="Basic and acidic residues" evidence="9">
    <location>
        <begin position="11"/>
        <end position="26"/>
    </location>
</feature>
<dbReference type="Pfam" id="PF01225">
    <property type="entry name" value="Mur_ligase"/>
    <property type="match status" value="1"/>
</dbReference>
<evidence type="ECO:0000256" key="4">
    <source>
        <dbReference type="ARBA" id="ARBA00022984"/>
    </source>
</evidence>
<dbReference type="GO" id="GO:0071555">
    <property type="term" value="P:cell wall organization"/>
    <property type="evidence" value="ECO:0007669"/>
    <property type="project" value="UniProtKB-KW"/>
</dbReference>
<dbReference type="SUPFAM" id="SSF53244">
    <property type="entry name" value="MurD-like peptide ligases, peptide-binding domain"/>
    <property type="match status" value="1"/>
</dbReference>
<comment type="PTM">
    <text evidence="7">Carboxylation is probably crucial for Mg(2+) binding and, consequently, for the gamma-phosphate positioning of ATP.</text>
</comment>
<dbReference type="SUPFAM" id="SSF53623">
    <property type="entry name" value="MurD-like peptide ligases, catalytic domain"/>
    <property type="match status" value="1"/>
</dbReference>
<keyword evidence="14" id="KW-1185">Reference proteome</keyword>
<evidence type="ECO:0000256" key="1">
    <source>
        <dbReference type="ARBA" id="ARBA00005898"/>
    </source>
</evidence>
<name>A0A1G7M375_9ACTN</name>
<dbReference type="InterPro" id="IPR036565">
    <property type="entry name" value="Mur-like_cat_sf"/>
</dbReference>
<feature type="short sequence motif" description="Meso-diaminopimelate recognition motif" evidence="7">
    <location>
        <begin position="464"/>
        <end position="467"/>
    </location>
</feature>
<feature type="binding site" evidence="7">
    <location>
        <position position="520"/>
    </location>
    <ligand>
        <name>meso-2,6-diaminopimelate</name>
        <dbReference type="ChEBI" id="CHEBI:57791"/>
    </ligand>
</feature>
<feature type="domain" description="Mur ligase C-terminal" evidence="11">
    <location>
        <begin position="391"/>
        <end position="522"/>
    </location>
</feature>
<evidence type="ECO:0000256" key="6">
    <source>
        <dbReference type="ARBA" id="ARBA00023316"/>
    </source>
</evidence>
<keyword evidence="6 7" id="KW-0961">Cell wall biogenesis/degradation</keyword>
<dbReference type="PANTHER" id="PTHR23135:SF4">
    <property type="entry name" value="UDP-N-ACETYLMURAMOYL-L-ALANYL-D-GLUTAMATE--2,6-DIAMINOPIMELATE LIGASE MURE HOMOLOG, CHLOROPLASTIC"/>
    <property type="match status" value="1"/>
</dbReference>
<feature type="binding site" evidence="7">
    <location>
        <position position="239"/>
    </location>
    <ligand>
        <name>UDP-N-acetyl-alpha-D-muramoyl-L-alanyl-D-glutamate</name>
        <dbReference type="ChEBI" id="CHEBI:83900"/>
    </ligand>
</feature>
<keyword evidence="7" id="KW-0460">Magnesium</keyword>
<keyword evidence="7" id="KW-0067">ATP-binding</keyword>
<dbReference type="NCBIfam" id="NF001126">
    <property type="entry name" value="PRK00139.1-4"/>
    <property type="match status" value="1"/>
</dbReference>
<dbReference type="InterPro" id="IPR035911">
    <property type="entry name" value="MurE/MurF_N"/>
</dbReference>
<feature type="domain" description="Mur ligase central" evidence="12">
    <location>
        <begin position="163"/>
        <end position="369"/>
    </location>
</feature>
<keyword evidence="3 7" id="KW-0133">Cell shape</keyword>
<dbReference type="InterPro" id="IPR036615">
    <property type="entry name" value="Mur_ligase_C_dom_sf"/>
</dbReference>
<dbReference type="NCBIfam" id="NF001124">
    <property type="entry name" value="PRK00139.1-2"/>
    <property type="match status" value="1"/>
</dbReference>
<dbReference type="EC" id="6.3.2.13" evidence="7"/>
<dbReference type="InterPro" id="IPR013221">
    <property type="entry name" value="Mur_ligase_cen"/>
</dbReference>
<keyword evidence="7 13" id="KW-0436">Ligase</keyword>
<dbReference type="GO" id="GO:0005737">
    <property type="term" value="C:cytoplasm"/>
    <property type="evidence" value="ECO:0007669"/>
    <property type="project" value="UniProtKB-SubCell"/>
</dbReference>
<dbReference type="HAMAP" id="MF_00208">
    <property type="entry name" value="MurE"/>
    <property type="match status" value="1"/>
</dbReference>
<comment type="subcellular location">
    <subcellularLocation>
        <location evidence="7 8">Cytoplasm</location>
    </subcellularLocation>
</comment>
<sequence length="553" mass="56677">MAGPCSGAGVDHAHDRGVARADRRSPVDWSPVTPTDAGSAPRPSGSRPRDPRPVPLSELADLVGRPVPGTPDVLVTGLTLASGEVCPGDLYAALPGARTHGVRYVGEAVERGAVAVLTDPTGAAEAAATGLPVCVVDDPRAVLGEVADRVYDRPSERLRVIGVTGTNGKTTTSYLIEAGLAAAGQASGLIGTVQTRTRATDGTVTAIPSERTTPEAPAVHALLAAMAEAGATTVVMEVSSHALVLGRVGAVRFAAAGFTNLGRDHLDFHGDLEEYFRAKALLFDGRAAAEVVDVDDEHGRRLLDRPGRPRPTTVSIAGGDADWRATDITAAPDGGSRFTLHGPGAVRREARVRLPGRFNVANAVLAVALLDAVGVPLDAALEGVATTVVPGRMEPVEAGQPFVAVVDYAHTPDAVATALGALRATSPGRLITVLGCGGDRDPGKRAAMGEAAAAGGDVLVVTDDNPRSEDPATIRAAMLAGVLDVPADRRAEVLEVGDRRAAIEAAVALARPGDTVLVAGKGHETGQDIAGTVHPFDDRAVLREVLTTTRKPA</sequence>
<dbReference type="GO" id="GO:0051301">
    <property type="term" value="P:cell division"/>
    <property type="evidence" value="ECO:0007669"/>
    <property type="project" value="UniProtKB-KW"/>
</dbReference>
<reference evidence="14" key="1">
    <citation type="submission" date="2016-10" db="EMBL/GenBank/DDBJ databases">
        <authorList>
            <person name="Varghese N."/>
            <person name="Submissions S."/>
        </authorList>
    </citation>
    <scope>NUCLEOTIDE SEQUENCE [LARGE SCALE GENOMIC DNA]</scope>
    <source>
        <strain evidence="14">DSM 44268</strain>
    </source>
</reference>
<dbReference type="Pfam" id="PF02875">
    <property type="entry name" value="Mur_ligase_C"/>
    <property type="match status" value="1"/>
</dbReference>
<dbReference type="Gene3D" id="3.40.1390.10">
    <property type="entry name" value="MurE/MurF, N-terminal domain"/>
    <property type="match status" value="1"/>
</dbReference>
<feature type="region of interest" description="Disordered" evidence="9">
    <location>
        <begin position="1"/>
        <end position="56"/>
    </location>
</feature>
<keyword evidence="4 7" id="KW-0573">Peptidoglycan synthesis</keyword>
<feature type="binding site" evidence="7">
    <location>
        <begin position="165"/>
        <end position="171"/>
    </location>
    <ligand>
        <name>ATP</name>
        <dbReference type="ChEBI" id="CHEBI:30616"/>
    </ligand>
</feature>
<feature type="modified residue" description="N6-carboxylysine" evidence="7">
    <location>
        <position position="279"/>
    </location>
</feature>
<dbReference type="UniPathway" id="UPA00219"/>
<evidence type="ECO:0000256" key="5">
    <source>
        <dbReference type="ARBA" id="ARBA00023306"/>
    </source>
</evidence>
<accession>A0A1G7M375</accession>
<evidence type="ECO:0000256" key="7">
    <source>
        <dbReference type="HAMAP-Rule" id="MF_00208"/>
    </source>
</evidence>
<dbReference type="SUPFAM" id="SSF63418">
    <property type="entry name" value="MurE/MurF N-terminal domain"/>
    <property type="match status" value="1"/>
</dbReference>
<gene>
    <name evidence="7" type="primary">murE</name>
    <name evidence="13" type="ORF">SAMN05660662_2629</name>
</gene>
<feature type="binding site" evidence="7">
    <location>
        <begin position="212"/>
        <end position="213"/>
    </location>
    <ligand>
        <name>UDP-N-acetyl-alpha-D-muramoyl-L-alanyl-D-glutamate</name>
        <dbReference type="ChEBI" id="CHEBI:83900"/>
    </ligand>
</feature>
<dbReference type="GO" id="GO:0008360">
    <property type="term" value="P:regulation of cell shape"/>
    <property type="evidence" value="ECO:0007669"/>
    <property type="project" value="UniProtKB-KW"/>
</dbReference>
<organism evidence="13 14">
    <name type="scientific">Blastococcus aurantiacus</name>
    <dbReference type="NCBI Taxonomy" id="1550231"/>
    <lineage>
        <taxon>Bacteria</taxon>
        <taxon>Bacillati</taxon>
        <taxon>Actinomycetota</taxon>
        <taxon>Actinomycetes</taxon>
        <taxon>Geodermatophilales</taxon>
        <taxon>Geodermatophilaceae</taxon>
        <taxon>Blastococcus</taxon>
    </lineage>
</organism>
<dbReference type="EMBL" id="FNBT01000004">
    <property type="protein sequence ID" value="SDF55629.1"/>
    <property type="molecule type" value="Genomic_DNA"/>
</dbReference>
<evidence type="ECO:0000256" key="8">
    <source>
        <dbReference type="RuleBase" id="RU004135"/>
    </source>
</evidence>
<dbReference type="Proteomes" id="UP000199406">
    <property type="component" value="Unassembled WGS sequence"/>
</dbReference>
<feature type="binding site" evidence="7">
    <location>
        <position position="247"/>
    </location>
    <ligand>
        <name>UDP-N-acetyl-alpha-D-muramoyl-L-alanyl-D-glutamate</name>
        <dbReference type="ChEBI" id="CHEBI:83900"/>
    </ligand>
</feature>
<dbReference type="Gene3D" id="3.40.1190.10">
    <property type="entry name" value="Mur-like, catalytic domain"/>
    <property type="match status" value="1"/>
</dbReference>
<dbReference type="AlphaFoldDB" id="A0A1G7M375"/>
<dbReference type="InterPro" id="IPR000713">
    <property type="entry name" value="Mur_ligase_N"/>
</dbReference>
<dbReference type="GO" id="GO:0009252">
    <property type="term" value="P:peptidoglycan biosynthetic process"/>
    <property type="evidence" value="ECO:0007669"/>
    <property type="project" value="UniProtKB-UniRule"/>
</dbReference>
<feature type="domain" description="Mur ligase N-terminal catalytic" evidence="10">
    <location>
        <begin position="75"/>
        <end position="151"/>
    </location>
</feature>
<keyword evidence="7" id="KW-0963">Cytoplasm</keyword>
<evidence type="ECO:0000259" key="11">
    <source>
        <dbReference type="Pfam" id="PF02875"/>
    </source>
</evidence>
<proteinExistence type="inferred from homology"/>
<feature type="binding site" evidence="7">
    <location>
        <position position="80"/>
    </location>
    <ligand>
        <name>UDP-N-acetyl-alpha-D-muramoyl-L-alanyl-D-glutamate</name>
        <dbReference type="ChEBI" id="CHEBI:83900"/>
    </ligand>
</feature>
<keyword evidence="2 7" id="KW-0132">Cell division</keyword>
<dbReference type="Gene3D" id="3.90.190.20">
    <property type="entry name" value="Mur ligase, C-terminal domain"/>
    <property type="match status" value="1"/>
</dbReference>
<evidence type="ECO:0000313" key="14">
    <source>
        <dbReference type="Proteomes" id="UP000199406"/>
    </source>
</evidence>
<comment type="catalytic activity">
    <reaction evidence="7">
        <text>UDP-N-acetyl-alpha-D-muramoyl-L-alanyl-D-glutamate + meso-2,6-diaminopimelate + ATP = UDP-N-acetyl-alpha-D-muramoyl-L-alanyl-gamma-D-glutamyl-meso-2,6-diaminopimelate + ADP + phosphate + H(+)</text>
        <dbReference type="Rhea" id="RHEA:23676"/>
        <dbReference type="ChEBI" id="CHEBI:15378"/>
        <dbReference type="ChEBI" id="CHEBI:30616"/>
        <dbReference type="ChEBI" id="CHEBI:43474"/>
        <dbReference type="ChEBI" id="CHEBI:57791"/>
        <dbReference type="ChEBI" id="CHEBI:83900"/>
        <dbReference type="ChEBI" id="CHEBI:83905"/>
        <dbReference type="ChEBI" id="CHEBI:456216"/>
        <dbReference type="EC" id="6.3.2.13"/>
    </reaction>
</comment>
<evidence type="ECO:0000256" key="2">
    <source>
        <dbReference type="ARBA" id="ARBA00022618"/>
    </source>
</evidence>
<keyword evidence="7" id="KW-0547">Nucleotide-binding</keyword>
<dbReference type="PANTHER" id="PTHR23135">
    <property type="entry name" value="MUR LIGASE FAMILY MEMBER"/>
    <property type="match status" value="1"/>
</dbReference>
<dbReference type="Pfam" id="PF08245">
    <property type="entry name" value="Mur_ligase_M"/>
    <property type="match status" value="1"/>
</dbReference>
<feature type="binding site" evidence="7">
    <location>
        <position position="524"/>
    </location>
    <ligand>
        <name>meso-2,6-diaminopimelate</name>
        <dbReference type="ChEBI" id="CHEBI:57791"/>
    </ligand>
</feature>
<dbReference type="NCBIfam" id="TIGR01085">
    <property type="entry name" value="murE"/>
    <property type="match status" value="1"/>
</dbReference>
<feature type="binding site" evidence="7">
    <location>
        <position position="440"/>
    </location>
    <ligand>
        <name>meso-2,6-diaminopimelate</name>
        <dbReference type="ChEBI" id="CHEBI:57791"/>
    </ligand>
</feature>
<evidence type="ECO:0000259" key="10">
    <source>
        <dbReference type="Pfam" id="PF01225"/>
    </source>
</evidence>
<comment type="caution">
    <text evidence="7">Lacks conserved residue(s) required for the propagation of feature annotation.</text>
</comment>
<evidence type="ECO:0000313" key="13">
    <source>
        <dbReference type="EMBL" id="SDF55629.1"/>
    </source>
</evidence>
<protein>
    <recommendedName>
        <fullName evidence="7">UDP-N-acetylmuramoyl-L-alanyl-D-glutamate--2,6-diaminopimelate ligase</fullName>
        <ecNumber evidence="7">6.3.2.13</ecNumber>
    </recommendedName>
    <alternativeName>
        <fullName evidence="7">Meso-A2pm-adding enzyme</fullName>
    </alternativeName>
    <alternativeName>
        <fullName evidence="7">Meso-diaminopimelate-adding enzyme</fullName>
    </alternativeName>
    <alternativeName>
        <fullName evidence="7">UDP-MurNAc-L-Ala-D-Glu:meso-diaminopimelate ligase</fullName>
    </alternativeName>
    <alternativeName>
        <fullName evidence="7">UDP-MurNAc-tripeptide synthetase</fullName>
    </alternativeName>
    <alternativeName>
        <fullName evidence="7">UDP-N-acetylmuramyl-tripeptide synthetase</fullName>
    </alternativeName>
</protein>
<evidence type="ECO:0000256" key="9">
    <source>
        <dbReference type="SAM" id="MobiDB-lite"/>
    </source>
</evidence>
<feature type="binding site" evidence="7">
    <location>
        <begin position="464"/>
        <end position="467"/>
    </location>
    <ligand>
        <name>meso-2,6-diaminopimelate</name>
        <dbReference type="ChEBI" id="CHEBI:57791"/>
    </ligand>
</feature>
<evidence type="ECO:0000259" key="12">
    <source>
        <dbReference type="Pfam" id="PF08245"/>
    </source>
</evidence>
<comment type="function">
    <text evidence="7">Catalyzes the addition of meso-diaminopimelic acid to the nucleotide precursor UDP-N-acetylmuramoyl-L-alanyl-D-glutamate (UMAG) in the biosynthesis of bacterial cell-wall peptidoglycan.</text>
</comment>
<comment type="cofactor">
    <cofactor evidence="7">
        <name>Mg(2+)</name>
        <dbReference type="ChEBI" id="CHEBI:18420"/>
    </cofactor>
</comment>
<comment type="pathway">
    <text evidence="7 8">Cell wall biogenesis; peptidoglycan biosynthesis.</text>
</comment>
<evidence type="ECO:0000256" key="3">
    <source>
        <dbReference type="ARBA" id="ARBA00022960"/>
    </source>
</evidence>
<dbReference type="STRING" id="1550231.SAMN05660662_2629"/>
<dbReference type="GO" id="GO:0008765">
    <property type="term" value="F:UDP-N-acetylmuramoylalanyl-D-glutamate-2,6-diaminopimelate ligase activity"/>
    <property type="evidence" value="ECO:0007669"/>
    <property type="project" value="UniProtKB-UniRule"/>
</dbReference>